<evidence type="ECO:0000256" key="11">
    <source>
        <dbReference type="ARBA" id="ARBA00022840"/>
    </source>
</evidence>
<evidence type="ECO:0000256" key="8">
    <source>
        <dbReference type="ARBA" id="ARBA00022741"/>
    </source>
</evidence>
<dbReference type="InterPro" id="IPR000642">
    <property type="entry name" value="Peptidase_M41"/>
</dbReference>
<comment type="subcellular location">
    <subcellularLocation>
        <location evidence="2">Membrane</location>
    </subcellularLocation>
</comment>
<dbReference type="InterPro" id="IPR027417">
    <property type="entry name" value="P-loop_NTPase"/>
</dbReference>
<comment type="similarity">
    <text evidence="3">In the C-terminal section; belongs to the peptidase M41 family.</text>
</comment>
<name>A0A061SG89_9CHLO</name>
<sequence length="928" mass="101320">MHLAMPLSVASSQSTLSACRQGSPSPPPHTVHSAARRVPHRRQRLLGHLPVLSQPPMQPGGEARRCCDPRRAALLAPPSAARNYEGLPDETPAPWWQRIARAVGAACLAALLAAMSLLNPAAALAQPLHSPAAEAASVDQWGGAPRGGYRDTGILLARASAEITPEPMDPSTDNSDTRHAMEKYLDEAEKRKLFTNKKGKKVQDPEKSMVDDPSTIPTDPETNEDLAAVRTAWRTDKLRDMTYTQFWLLTREGRIDKVKITADGRSAYVTTKESAPGGRRTEKVGLPYDPDLMHHLIQHGVELELTPRNQLMNIAVALLRLAFPLWLAMYLVKFSFRLGRKKKRDKLFGGVRMDLIKSKDISISFKDVAGIDQVKAEIQEVVAFLKNPQRFLELGARSPAGVLMVGPPGTGKTLLAKAIAGEAGVPFFSASGTEFMEMFVGVGASRVRDMFEKARKNAPCILFVDEFDGLGKKRSYGGMGGNDESVHTVNQLLTEMDGFEDNTGVVVMAATNRPAALDEALTRPGRFDRIIHLPLPNLEGRVAILEVHSRDKKLSPDVNLEKIARATAGFTGAQLMNLMNLSAMAAVRQHEEVITEGDIFDALEDMHMEEAGRGGQMMDYDEAIVPPVMRRHIAIYEAAKALVGSLLPGYDTLSKVTICPGGLPTGFSYFIPQEELLETRITTRSYMESKIVSLLAGRVGERLMIGPRNITPAGAGDLEVANIIARDMVFRAGFSRRLGPVMLMDNEERYINLDKTRSMAPIGTEMAKIAREEIFDLLDGAETKAYYGLVRNYKTFEVLVDSLVEKGTLSGVQVQEIMEATGAVPFKDPMIKGHYWTEDGALVTPDFPPAKPEAAAASTNGSGGDGQAPWKPGFAGFPWSPYRVRVDLPEDMVFGSDIPWPDRPPKLSSKPVEESQGSVVAKDTAKGA</sequence>
<keyword evidence="7" id="KW-0479">Metal-binding</keyword>
<feature type="compositionally biased region" description="Basic and acidic residues" evidence="15">
    <location>
        <begin position="201"/>
        <end position="210"/>
    </location>
</feature>
<evidence type="ECO:0000256" key="14">
    <source>
        <dbReference type="ARBA" id="ARBA00023136"/>
    </source>
</evidence>
<dbReference type="GO" id="GO:0004222">
    <property type="term" value="F:metalloendopeptidase activity"/>
    <property type="evidence" value="ECO:0007669"/>
    <property type="project" value="InterPro"/>
</dbReference>
<keyword evidence="17" id="KW-0131">Cell cycle</keyword>
<evidence type="ECO:0000313" key="17">
    <source>
        <dbReference type="EMBL" id="JAC81915.1"/>
    </source>
</evidence>
<evidence type="ECO:0000256" key="7">
    <source>
        <dbReference type="ARBA" id="ARBA00022723"/>
    </source>
</evidence>
<dbReference type="GO" id="GO:0006508">
    <property type="term" value="P:proteolysis"/>
    <property type="evidence" value="ECO:0007669"/>
    <property type="project" value="UniProtKB-KW"/>
</dbReference>
<dbReference type="InterPro" id="IPR003960">
    <property type="entry name" value="ATPase_AAA_CS"/>
</dbReference>
<evidence type="ECO:0000256" key="9">
    <source>
        <dbReference type="ARBA" id="ARBA00022801"/>
    </source>
</evidence>
<dbReference type="Gene3D" id="1.20.58.760">
    <property type="entry name" value="Peptidase M41"/>
    <property type="match status" value="1"/>
</dbReference>
<feature type="domain" description="AAA+ ATPase" evidence="16">
    <location>
        <begin position="398"/>
        <end position="537"/>
    </location>
</feature>
<dbReference type="Pfam" id="PF17862">
    <property type="entry name" value="AAA_lid_3"/>
    <property type="match status" value="1"/>
</dbReference>
<dbReference type="SUPFAM" id="SSF140990">
    <property type="entry name" value="FtsH protease domain-like"/>
    <property type="match status" value="1"/>
</dbReference>
<dbReference type="Pfam" id="PF00004">
    <property type="entry name" value="AAA"/>
    <property type="match status" value="1"/>
</dbReference>
<feature type="region of interest" description="Disordered" evidence="15">
    <location>
        <begin position="893"/>
        <end position="928"/>
    </location>
</feature>
<dbReference type="SUPFAM" id="SSF52540">
    <property type="entry name" value="P-loop containing nucleoside triphosphate hydrolases"/>
    <property type="match status" value="1"/>
</dbReference>
<feature type="region of interest" description="Disordered" evidence="15">
    <location>
        <begin position="848"/>
        <end position="870"/>
    </location>
</feature>
<dbReference type="GO" id="GO:0051301">
    <property type="term" value="P:cell division"/>
    <property type="evidence" value="ECO:0007669"/>
    <property type="project" value="UniProtKB-KW"/>
</dbReference>
<dbReference type="PANTHER" id="PTHR23076">
    <property type="entry name" value="METALLOPROTEASE M41 FTSH"/>
    <property type="match status" value="1"/>
</dbReference>
<evidence type="ECO:0000256" key="10">
    <source>
        <dbReference type="ARBA" id="ARBA00022833"/>
    </source>
</evidence>
<keyword evidence="12" id="KW-1133">Transmembrane helix</keyword>
<dbReference type="GO" id="GO:0016887">
    <property type="term" value="F:ATP hydrolysis activity"/>
    <property type="evidence" value="ECO:0007669"/>
    <property type="project" value="InterPro"/>
</dbReference>
<dbReference type="FunFam" id="1.10.8.60:FF:000001">
    <property type="entry name" value="ATP-dependent zinc metalloprotease FtsH"/>
    <property type="match status" value="1"/>
</dbReference>
<keyword evidence="13" id="KW-0482">Metalloprotease</keyword>
<evidence type="ECO:0000256" key="3">
    <source>
        <dbReference type="ARBA" id="ARBA00010044"/>
    </source>
</evidence>
<dbReference type="GO" id="GO:0010304">
    <property type="term" value="P:PSII associated light-harvesting complex II catabolic process"/>
    <property type="evidence" value="ECO:0007669"/>
    <property type="project" value="UniProtKB-ARBA"/>
</dbReference>
<evidence type="ECO:0000256" key="12">
    <source>
        <dbReference type="ARBA" id="ARBA00022989"/>
    </source>
</evidence>
<evidence type="ECO:0000256" key="4">
    <source>
        <dbReference type="ARBA" id="ARBA00010550"/>
    </source>
</evidence>
<dbReference type="Pfam" id="PF01434">
    <property type="entry name" value="Peptidase_M41"/>
    <property type="match status" value="1"/>
</dbReference>
<dbReference type="InterPro" id="IPR037219">
    <property type="entry name" value="Peptidase_M41-like"/>
</dbReference>
<evidence type="ECO:0000259" key="16">
    <source>
        <dbReference type="SMART" id="SM00382"/>
    </source>
</evidence>
<feature type="region of interest" description="Disordered" evidence="15">
    <location>
        <begin position="14"/>
        <end position="37"/>
    </location>
</feature>
<dbReference type="GO" id="GO:0046872">
    <property type="term" value="F:metal ion binding"/>
    <property type="evidence" value="ECO:0007669"/>
    <property type="project" value="UniProtKB-KW"/>
</dbReference>
<dbReference type="FunFam" id="3.40.50.300:FF:000001">
    <property type="entry name" value="ATP-dependent zinc metalloprotease FtsH"/>
    <property type="match status" value="1"/>
</dbReference>
<comment type="cofactor">
    <cofactor evidence="1">
        <name>Zn(2+)</name>
        <dbReference type="ChEBI" id="CHEBI:29105"/>
    </cofactor>
</comment>
<dbReference type="SMART" id="SM00382">
    <property type="entry name" value="AAA"/>
    <property type="match status" value="1"/>
</dbReference>
<dbReference type="PROSITE" id="PS00674">
    <property type="entry name" value="AAA"/>
    <property type="match status" value="1"/>
</dbReference>
<dbReference type="PANTHER" id="PTHR23076:SF37">
    <property type="entry name" value="ATP-DEPENDENT ZINC METALLOPROTEASE FTSH 4, MITOCHONDRIAL"/>
    <property type="match status" value="1"/>
</dbReference>
<dbReference type="InterPro" id="IPR003593">
    <property type="entry name" value="AAA+_ATPase"/>
</dbReference>
<organism evidence="17">
    <name type="scientific">Tetraselmis sp. GSL018</name>
    <dbReference type="NCBI Taxonomy" id="582737"/>
    <lineage>
        <taxon>Eukaryota</taxon>
        <taxon>Viridiplantae</taxon>
        <taxon>Chlorophyta</taxon>
        <taxon>core chlorophytes</taxon>
        <taxon>Chlorodendrophyceae</taxon>
        <taxon>Chlorodendrales</taxon>
        <taxon>Chlorodendraceae</taxon>
        <taxon>Tetraselmis</taxon>
    </lineage>
</organism>
<keyword evidence="5" id="KW-0645">Protease</keyword>
<accession>A0A061SG89</accession>
<dbReference type="AlphaFoldDB" id="A0A061SG89"/>
<evidence type="ECO:0000256" key="1">
    <source>
        <dbReference type="ARBA" id="ARBA00001947"/>
    </source>
</evidence>
<dbReference type="GO" id="GO:0005524">
    <property type="term" value="F:ATP binding"/>
    <property type="evidence" value="ECO:0007669"/>
    <property type="project" value="UniProtKB-KW"/>
</dbReference>
<dbReference type="InterPro" id="IPR003959">
    <property type="entry name" value="ATPase_AAA_core"/>
</dbReference>
<gene>
    <name evidence="17" type="ORF">TSPGSL018_6863</name>
</gene>
<dbReference type="GO" id="GO:0009507">
    <property type="term" value="C:chloroplast"/>
    <property type="evidence" value="ECO:0007669"/>
    <property type="project" value="TreeGrafter"/>
</dbReference>
<dbReference type="InterPro" id="IPR041569">
    <property type="entry name" value="AAA_lid_3"/>
</dbReference>
<dbReference type="Gene3D" id="3.40.50.300">
    <property type="entry name" value="P-loop containing nucleotide triphosphate hydrolases"/>
    <property type="match status" value="1"/>
</dbReference>
<evidence type="ECO:0000256" key="15">
    <source>
        <dbReference type="SAM" id="MobiDB-lite"/>
    </source>
</evidence>
<feature type="compositionally biased region" description="Polar residues" evidence="15">
    <location>
        <begin position="14"/>
        <end position="23"/>
    </location>
</feature>
<keyword evidence="9" id="KW-0378">Hydrolase</keyword>
<evidence type="ECO:0000256" key="13">
    <source>
        <dbReference type="ARBA" id="ARBA00023049"/>
    </source>
</evidence>
<keyword evidence="14" id="KW-0472">Membrane</keyword>
<keyword evidence="11" id="KW-0067">ATP-binding</keyword>
<evidence type="ECO:0000256" key="6">
    <source>
        <dbReference type="ARBA" id="ARBA00022692"/>
    </source>
</evidence>
<feature type="region of interest" description="Disordered" evidence="15">
    <location>
        <begin position="197"/>
        <end position="222"/>
    </location>
</feature>
<dbReference type="Gene3D" id="1.10.8.60">
    <property type="match status" value="1"/>
</dbReference>
<keyword evidence="10" id="KW-0862">Zinc</keyword>
<keyword evidence="8" id="KW-0547">Nucleotide-binding</keyword>
<dbReference type="GO" id="GO:0016020">
    <property type="term" value="C:membrane"/>
    <property type="evidence" value="ECO:0007669"/>
    <property type="project" value="UniProtKB-SubCell"/>
</dbReference>
<keyword evidence="6" id="KW-0812">Transmembrane</keyword>
<dbReference type="Gene3D" id="3.30.720.210">
    <property type="match status" value="1"/>
</dbReference>
<dbReference type="GO" id="GO:0004176">
    <property type="term" value="F:ATP-dependent peptidase activity"/>
    <property type="evidence" value="ECO:0007669"/>
    <property type="project" value="InterPro"/>
</dbReference>
<dbReference type="CDD" id="cd19501">
    <property type="entry name" value="RecA-like_FtsH"/>
    <property type="match status" value="1"/>
</dbReference>
<proteinExistence type="inferred from homology"/>
<comment type="similarity">
    <text evidence="4">In the N-terminal section; belongs to the AAA ATPase family.</text>
</comment>
<protein>
    <submittedName>
        <fullName evidence="17">Cell division protein</fullName>
    </submittedName>
</protein>
<keyword evidence="17" id="KW-0132">Cell division</keyword>
<dbReference type="GO" id="GO:0045037">
    <property type="term" value="P:protein import into chloroplast stroma"/>
    <property type="evidence" value="ECO:0007669"/>
    <property type="project" value="TreeGrafter"/>
</dbReference>
<dbReference type="EMBL" id="GBEZ01003205">
    <property type="protein sequence ID" value="JAC81915.1"/>
    <property type="molecule type" value="Transcribed_RNA"/>
</dbReference>
<evidence type="ECO:0000256" key="5">
    <source>
        <dbReference type="ARBA" id="ARBA00022670"/>
    </source>
</evidence>
<evidence type="ECO:0000256" key="2">
    <source>
        <dbReference type="ARBA" id="ARBA00004370"/>
    </source>
</evidence>
<reference evidence="17" key="1">
    <citation type="submission" date="2014-05" db="EMBL/GenBank/DDBJ databases">
        <title>The transcriptome of the halophilic microalga Tetraselmis sp. GSL018 isolated from the Great Salt Lake, Utah.</title>
        <authorList>
            <person name="Jinkerson R.E."/>
            <person name="D'Adamo S."/>
            <person name="Posewitz M.C."/>
        </authorList>
    </citation>
    <scope>NUCLEOTIDE SEQUENCE</scope>
    <source>
        <strain evidence="17">GSL018</strain>
    </source>
</reference>